<name>A0A9W8KUR0_9FUNG</name>
<feature type="domain" description="SGNH hydrolase-type esterase" evidence="2">
    <location>
        <begin position="73"/>
        <end position="292"/>
    </location>
</feature>
<dbReference type="CDD" id="cd01838">
    <property type="entry name" value="Isoamyl_acetate_hydrolase_like"/>
    <property type="match status" value="1"/>
</dbReference>
<dbReference type="AlphaFoldDB" id="A0A9W8KUR0"/>
<dbReference type="SUPFAM" id="SSF52266">
    <property type="entry name" value="SGNH hydrolase"/>
    <property type="match status" value="1"/>
</dbReference>
<dbReference type="InterPro" id="IPR045136">
    <property type="entry name" value="Iah1-like"/>
</dbReference>
<reference evidence="3" key="1">
    <citation type="submission" date="2022-07" db="EMBL/GenBank/DDBJ databases">
        <title>Phylogenomic reconstructions and comparative analyses of Kickxellomycotina fungi.</title>
        <authorList>
            <person name="Reynolds N.K."/>
            <person name="Stajich J.E."/>
            <person name="Barry K."/>
            <person name="Grigoriev I.V."/>
            <person name="Crous P."/>
            <person name="Smith M.E."/>
        </authorList>
    </citation>
    <scope>NUCLEOTIDE SEQUENCE</scope>
    <source>
        <strain evidence="3">NRRL 3115</strain>
    </source>
</reference>
<dbReference type="EMBL" id="JANBTW010000094">
    <property type="protein sequence ID" value="KAJ2671801.1"/>
    <property type="molecule type" value="Genomic_DNA"/>
</dbReference>
<keyword evidence="1" id="KW-1133">Transmembrane helix</keyword>
<dbReference type="PANTHER" id="PTHR14209">
    <property type="entry name" value="ISOAMYL ACETATE-HYDROLYZING ESTERASE 1"/>
    <property type="match status" value="1"/>
</dbReference>
<dbReference type="Pfam" id="PF13472">
    <property type="entry name" value="Lipase_GDSL_2"/>
    <property type="match status" value="1"/>
</dbReference>
<evidence type="ECO:0000313" key="3">
    <source>
        <dbReference type="EMBL" id="KAJ2671801.1"/>
    </source>
</evidence>
<organism evidence="3 4">
    <name type="scientific">Coemansia spiralis</name>
    <dbReference type="NCBI Taxonomy" id="417178"/>
    <lineage>
        <taxon>Eukaryota</taxon>
        <taxon>Fungi</taxon>
        <taxon>Fungi incertae sedis</taxon>
        <taxon>Zoopagomycota</taxon>
        <taxon>Kickxellomycotina</taxon>
        <taxon>Kickxellomycetes</taxon>
        <taxon>Kickxellales</taxon>
        <taxon>Kickxellaceae</taxon>
        <taxon>Coemansia</taxon>
    </lineage>
</organism>
<dbReference type="InterPro" id="IPR036514">
    <property type="entry name" value="SGNH_hydro_sf"/>
</dbReference>
<keyword evidence="1" id="KW-0812">Transmembrane</keyword>
<proteinExistence type="predicted"/>
<accession>A0A9W8KUR0</accession>
<evidence type="ECO:0000313" key="4">
    <source>
        <dbReference type="Proteomes" id="UP001151518"/>
    </source>
</evidence>
<dbReference type="OrthoDB" id="671439at2759"/>
<dbReference type="Proteomes" id="UP001151518">
    <property type="component" value="Unassembled WGS sequence"/>
</dbReference>
<protein>
    <submittedName>
        <fullName evidence="3">Isoamyl acetate-hydrolyzing esterase</fullName>
    </submittedName>
</protein>
<feature type="transmembrane region" description="Helical" evidence="1">
    <location>
        <begin position="12"/>
        <end position="33"/>
    </location>
</feature>
<evidence type="ECO:0000256" key="1">
    <source>
        <dbReference type="SAM" id="Phobius"/>
    </source>
</evidence>
<gene>
    <name evidence="3" type="primary">IAH1_2</name>
    <name evidence="3" type="ORF">GGI25_005352</name>
</gene>
<keyword evidence="1" id="KW-0472">Membrane</keyword>
<dbReference type="PANTHER" id="PTHR14209:SF19">
    <property type="entry name" value="ISOAMYL ACETATE-HYDROLYZING ESTERASE 1 HOMOLOG"/>
    <property type="match status" value="1"/>
</dbReference>
<sequence>MRATTWYTQANPVVRYLIPAALLGLAGLNFVYFSNSFTDNTGATHPPASTMSYSQEPAGGIQFDYPMYDVLLAFGDSITQFGNDPTNSGWLTHLSRYYERRMDVLNRGFSGYTTKQARQIAHRTLPKVQRKAVQPESAPSNARRWLTWLPWLPNSDKMAKRARDSKWPGRDGTFPASSPVVQLCTIFFGANDAALEGSYQHIPLDQYTENLRYLAGLLRSPDSEFYSPDTRILIITPPALGDRMHEDWSRRTGWSQPARKNAVTKKYAEAAIAVAKELDLPYVDLWTAIQTRVQKSRERGIQFALGSDREQDISRNFTANAPLLKPGYSNGVGTVSKYDGYEKYLIDGLHLNSNGNKLLFRLVVDAVTTTWPEMKPSYV</sequence>
<evidence type="ECO:0000259" key="2">
    <source>
        <dbReference type="Pfam" id="PF13472"/>
    </source>
</evidence>
<dbReference type="InterPro" id="IPR013830">
    <property type="entry name" value="SGNH_hydro"/>
</dbReference>
<dbReference type="Gene3D" id="3.40.50.1110">
    <property type="entry name" value="SGNH hydrolase"/>
    <property type="match status" value="1"/>
</dbReference>
<comment type="caution">
    <text evidence="3">The sequence shown here is derived from an EMBL/GenBank/DDBJ whole genome shotgun (WGS) entry which is preliminary data.</text>
</comment>